<dbReference type="Proteomes" id="UP000321393">
    <property type="component" value="Unassembled WGS sequence"/>
</dbReference>
<accession>A0A5A7SY69</accession>
<name>A0A5A7SY69_CUCMM</name>
<dbReference type="OrthoDB" id="1738613at2759"/>
<evidence type="ECO:0000313" key="2">
    <source>
        <dbReference type="EMBL" id="KAA0036162.1"/>
    </source>
</evidence>
<feature type="domain" description="Tf2-1-like SH3-like" evidence="1">
    <location>
        <begin position="209"/>
        <end position="255"/>
    </location>
</feature>
<dbReference type="EMBL" id="SSTE01019715">
    <property type="protein sequence ID" value="KAA0036162.1"/>
    <property type="molecule type" value="Genomic_DNA"/>
</dbReference>
<dbReference type="Pfam" id="PF24626">
    <property type="entry name" value="SH3_Tf2-1"/>
    <property type="match status" value="1"/>
</dbReference>
<comment type="caution">
    <text evidence="2">The sequence shown here is derived from an EMBL/GenBank/DDBJ whole genome shotgun (WGS) entry which is preliminary data.</text>
</comment>
<evidence type="ECO:0000313" key="3">
    <source>
        <dbReference type="EMBL" id="TYK19709.1"/>
    </source>
</evidence>
<organism evidence="2 4">
    <name type="scientific">Cucumis melo var. makuwa</name>
    <name type="common">Oriental melon</name>
    <dbReference type="NCBI Taxonomy" id="1194695"/>
    <lineage>
        <taxon>Eukaryota</taxon>
        <taxon>Viridiplantae</taxon>
        <taxon>Streptophyta</taxon>
        <taxon>Embryophyta</taxon>
        <taxon>Tracheophyta</taxon>
        <taxon>Spermatophyta</taxon>
        <taxon>Magnoliopsida</taxon>
        <taxon>eudicotyledons</taxon>
        <taxon>Gunneridae</taxon>
        <taxon>Pentapetalae</taxon>
        <taxon>rosids</taxon>
        <taxon>fabids</taxon>
        <taxon>Cucurbitales</taxon>
        <taxon>Cucurbitaceae</taxon>
        <taxon>Benincaseae</taxon>
        <taxon>Cucumis</taxon>
    </lineage>
</organism>
<dbReference type="Proteomes" id="UP000321947">
    <property type="component" value="Unassembled WGS sequence"/>
</dbReference>
<dbReference type="PANTHER" id="PTHR46148:SF60">
    <property type="entry name" value="CHROMO DOMAIN-CONTAINING PROTEIN"/>
    <property type="match status" value="1"/>
</dbReference>
<evidence type="ECO:0000259" key="1">
    <source>
        <dbReference type="Pfam" id="PF24626"/>
    </source>
</evidence>
<sequence>MIVRFCMDYDCEILYHPGKVNVVVDVLSRKLAQLSVQPTLRQRMIIAQQKDPYLVEKRRMAEAGQDEEFSIASDDGLMFERRLSVPADGQGTKTEASRFVATLEYARAHEVSSFHLSKIHLHCHSGKDFSLHWAQGSWDSYLHSMKLSYNNSYQATISLALFEALYGRCCRSSICWVEVGEQRMLGSKFFHITNAAIQKIRAPSMKGVLRFEKKGKLCPCFVEPFEILERIGPVAYHLTLPPAFSTVHNVFHVYMQTRHM</sequence>
<gene>
    <name evidence="3" type="ORF">E5676_scaffold214G00020</name>
    <name evidence="2" type="ORF">E6C27_scaffold69G00190</name>
</gene>
<protein>
    <submittedName>
        <fullName evidence="2">Pol protein</fullName>
    </submittedName>
</protein>
<evidence type="ECO:0000313" key="4">
    <source>
        <dbReference type="Proteomes" id="UP000321393"/>
    </source>
</evidence>
<dbReference type="PANTHER" id="PTHR46148">
    <property type="entry name" value="CHROMO DOMAIN-CONTAINING PROTEIN"/>
    <property type="match status" value="1"/>
</dbReference>
<dbReference type="AlphaFoldDB" id="A0A5A7SY69"/>
<dbReference type="EMBL" id="SSTD01006800">
    <property type="protein sequence ID" value="TYK19709.1"/>
    <property type="molecule type" value="Genomic_DNA"/>
</dbReference>
<dbReference type="InterPro" id="IPR056924">
    <property type="entry name" value="SH3_Tf2-1"/>
</dbReference>
<proteinExistence type="predicted"/>
<evidence type="ECO:0000313" key="5">
    <source>
        <dbReference type="Proteomes" id="UP000321947"/>
    </source>
</evidence>
<reference evidence="4 5" key="1">
    <citation type="submission" date="2019-08" db="EMBL/GenBank/DDBJ databases">
        <title>Draft genome sequences of two oriental melons (Cucumis melo L. var makuwa).</title>
        <authorList>
            <person name="Kwon S.-Y."/>
        </authorList>
    </citation>
    <scope>NUCLEOTIDE SEQUENCE [LARGE SCALE GENOMIC DNA]</scope>
    <source>
        <strain evidence="5">cv. Chang Bougi</strain>
        <strain evidence="4">cv. SW 3</strain>
        <tissue evidence="2">Leaf</tissue>
    </source>
</reference>